<protein>
    <submittedName>
        <fullName evidence="2">Uncharacterized protein</fullName>
    </submittedName>
</protein>
<gene>
    <name evidence="2" type="ORF">METZ01_LOCUS19510</name>
</gene>
<dbReference type="AlphaFoldDB" id="A0A381PI24"/>
<dbReference type="InterPro" id="IPR052026">
    <property type="entry name" value="ExeA_AAA_ATPase_DNA-bind"/>
</dbReference>
<dbReference type="Gene3D" id="1.10.10.10">
    <property type="entry name" value="Winged helix-like DNA-binding domain superfamily/Winged helix DNA-binding domain"/>
    <property type="match status" value="1"/>
</dbReference>
<name>A0A381PI24_9ZZZZ</name>
<proteinExistence type="predicted"/>
<dbReference type="EMBL" id="UINC01000990">
    <property type="protein sequence ID" value="SUZ66656.1"/>
    <property type="molecule type" value="Genomic_DNA"/>
</dbReference>
<feature type="compositionally biased region" description="Acidic residues" evidence="1">
    <location>
        <begin position="290"/>
        <end position="334"/>
    </location>
</feature>
<dbReference type="PANTHER" id="PTHR35894">
    <property type="entry name" value="GENERAL SECRETION PATHWAY PROTEIN A-RELATED"/>
    <property type="match status" value="1"/>
</dbReference>
<organism evidence="2">
    <name type="scientific">marine metagenome</name>
    <dbReference type="NCBI Taxonomy" id="408172"/>
    <lineage>
        <taxon>unclassified sequences</taxon>
        <taxon>metagenomes</taxon>
        <taxon>ecological metagenomes</taxon>
    </lineage>
</organism>
<evidence type="ECO:0000256" key="1">
    <source>
        <dbReference type="SAM" id="MobiDB-lite"/>
    </source>
</evidence>
<dbReference type="InterPro" id="IPR036388">
    <property type="entry name" value="WH-like_DNA-bd_sf"/>
</dbReference>
<dbReference type="PANTHER" id="PTHR35894:SF1">
    <property type="entry name" value="PHOSPHORIBULOKINASE _ URIDINE KINASE FAMILY"/>
    <property type="match status" value="1"/>
</dbReference>
<dbReference type="SUPFAM" id="SSF52540">
    <property type="entry name" value="P-loop containing nucleoside triphosphate hydrolases"/>
    <property type="match status" value="1"/>
</dbReference>
<evidence type="ECO:0000313" key="2">
    <source>
        <dbReference type="EMBL" id="SUZ66656.1"/>
    </source>
</evidence>
<dbReference type="InterPro" id="IPR027417">
    <property type="entry name" value="P-loop_NTPase"/>
</dbReference>
<sequence>MVVSDVSMLDVPPLRGNPFDLRPIERSRVGDIVARDEILTVWREHMLSQSPRMLLIVGERGSGRTSLINVLSSQTTRHFVSQYWHDEDPLKRVLSEISVTFGGHAVLQTMHQTVERLVETLDVEDGPLPLIALDYPSNVDITPFLTLIAPILQRLRALVVVALTNAQLAALEEPVQDLFDKPVHLEPLTSSQIQSLADNRVRRMAREKWAINPRLLDSVRASTGGNPREVIHLLRDLIDEKRGTGAEGTFERLLGWDAPFEPEPVQAAIVETVIEEQYETLETPQLPVSVEEDEIEDDWDVEPDDMWEEGGPEPEEEVGPDTEPWEEDEEDDVQPAEQGATEPFRITDWASEKGGFVLMEEGTEPPPKQTRPRGFSGLMGRSRQVSDHMPTGTDDTPITESQPPSPPSIPPNDFEPEPADPSKQGTARKSIDTSAAPIAESPVFATEGELWTVDSDLEETLPEIPDDPPEPETFDTPEPALEEEFSSEPGIVEGAPPTSAPVSIGPRWESADALNEAHLGSMNDAERLVVSIAGQREISPSDTEIQARLEVGRPRLSQIYNALQRSGILSVRKEGRSRLFKLSDAAAEMLP</sequence>
<feature type="region of interest" description="Disordered" evidence="1">
    <location>
        <begin position="287"/>
        <end position="502"/>
    </location>
</feature>
<feature type="compositionally biased region" description="Acidic residues" evidence="1">
    <location>
        <begin position="455"/>
        <end position="486"/>
    </location>
</feature>
<reference evidence="2" key="1">
    <citation type="submission" date="2018-05" db="EMBL/GenBank/DDBJ databases">
        <authorList>
            <person name="Lanie J.A."/>
            <person name="Ng W.-L."/>
            <person name="Kazmierczak K.M."/>
            <person name="Andrzejewski T.M."/>
            <person name="Davidsen T.M."/>
            <person name="Wayne K.J."/>
            <person name="Tettelin H."/>
            <person name="Glass J.I."/>
            <person name="Rusch D."/>
            <person name="Podicherti R."/>
            <person name="Tsui H.-C.T."/>
            <person name="Winkler M.E."/>
        </authorList>
    </citation>
    <scope>NUCLEOTIDE SEQUENCE</scope>
</reference>
<accession>A0A381PI24</accession>